<sequence length="113" mass="12112">MAQMYQFPNKSTPIEKEPEHPHTTKHGDGNGGGDDMLERVKKLEEKLSTLATDIAVIKSNYATGSDVASVKTEVANAKADLHSALRLQALTIIGSMIAIIGIASGIIIKFLHT</sequence>
<evidence type="ECO:0000256" key="2">
    <source>
        <dbReference type="SAM" id="Phobius"/>
    </source>
</evidence>
<proteinExistence type="predicted"/>
<dbReference type="EMBL" id="VOUQ01000025">
    <property type="protein sequence ID" value="TXE25420.1"/>
    <property type="molecule type" value="Genomic_DNA"/>
</dbReference>
<feature type="compositionally biased region" description="Basic and acidic residues" evidence="1">
    <location>
        <begin position="13"/>
        <end position="28"/>
    </location>
</feature>
<evidence type="ECO:0008006" key="5">
    <source>
        <dbReference type="Google" id="ProtNLM"/>
    </source>
</evidence>
<name>A0A5C7BND5_SERMA</name>
<comment type="caution">
    <text evidence="3">The sequence shown here is derived from an EMBL/GenBank/DDBJ whole genome shotgun (WGS) entry which is preliminary data.</text>
</comment>
<dbReference type="Proteomes" id="UP000321126">
    <property type="component" value="Unassembled WGS sequence"/>
</dbReference>
<dbReference type="AlphaFoldDB" id="A0A5C7BND5"/>
<evidence type="ECO:0000313" key="3">
    <source>
        <dbReference type="EMBL" id="TXE25420.1"/>
    </source>
</evidence>
<reference evidence="3 4" key="1">
    <citation type="submission" date="2019-07" db="EMBL/GenBank/DDBJ databases">
        <title>Serratia strains were isolated from fresh produce.</title>
        <authorList>
            <person name="Cho G.-S."/>
            <person name="Stein M."/>
            <person name="Lee W."/>
            <person name="Suh S.H."/>
            <person name="Franz C.M.A.P."/>
        </authorList>
    </citation>
    <scope>NUCLEOTIDE SEQUENCE [LARGE SCALE GENOMIC DNA]</scope>
    <source>
        <strain evidence="3 4">S16</strain>
    </source>
</reference>
<gene>
    <name evidence="3" type="ORF">FOT62_23965</name>
</gene>
<feature type="transmembrane region" description="Helical" evidence="2">
    <location>
        <begin position="89"/>
        <end position="111"/>
    </location>
</feature>
<evidence type="ECO:0000313" key="4">
    <source>
        <dbReference type="Proteomes" id="UP000321126"/>
    </source>
</evidence>
<organism evidence="3 4">
    <name type="scientific">Serratia marcescens</name>
    <dbReference type="NCBI Taxonomy" id="615"/>
    <lineage>
        <taxon>Bacteria</taxon>
        <taxon>Pseudomonadati</taxon>
        <taxon>Pseudomonadota</taxon>
        <taxon>Gammaproteobacteria</taxon>
        <taxon>Enterobacterales</taxon>
        <taxon>Yersiniaceae</taxon>
        <taxon>Serratia</taxon>
    </lineage>
</organism>
<evidence type="ECO:0000256" key="1">
    <source>
        <dbReference type="SAM" id="MobiDB-lite"/>
    </source>
</evidence>
<keyword evidence="2" id="KW-0812">Transmembrane</keyword>
<protein>
    <recommendedName>
        <fullName evidence="5">Hemolysin XhlA</fullName>
    </recommendedName>
</protein>
<feature type="region of interest" description="Disordered" evidence="1">
    <location>
        <begin position="1"/>
        <end position="36"/>
    </location>
</feature>
<feature type="compositionally biased region" description="Polar residues" evidence="1">
    <location>
        <begin position="1"/>
        <end position="12"/>
    </location>
</feature>
<keyword evidence="2" id="KW-0472">Membrane</keyword>
<dbReference type="RefSeq" id="WP_060435602.1">
    <property type="nucleotide sequence ID" value="NZ_FCGH01000001.1"/>
</dbReference>
<keyword evidence="2" id="KW-1133">Transmembrane helix</keyword>
<accession>A0A5C7BND5</accession>